<protein>
    <recommendedName>
        <fullName evidence="3">Lipoprotein</fullName>
    </recommendedName>
</protein>
<comment type="caution">
    <text evidence="1">The sequence shown here is derived from an EMBL/GenBank/DDBJ whole genome shotgun (WGS) entry which is preliminary data.</text>
</comment>
<sequence>MLLACQKPSYFDENKSHLKYHSVDFTVTKIDTISWGFLIEGFTGELDSVLIVSPNLNKEKNCKKHVQVGDIYPLKLQFESYYGEIDGFSFDGVEYSTNYAVSYNNKNLDGLCFR</sequence>
<dbReference type="EMBL" id="JBEPMO010000001">
    <property type="protein sequence ID" value="MET3730799.1"/>
    <property type="molecule type" value="Genomic_DNA"/>
</dbReference>
<evidence type="ECO:0000313" key="2">
    <source>
        <dbReference type="Proteomes" id="UP001549146"/>
    </source>
</evidence>
<organism evidence="1 2">
    <name type="scientific">Moheibacter stercoris</name>
    <dbReference type="NCBI Taxonomy" id="1628251"/>
    <lineage>
        <taxon>Bacteria</taxon>
        <taxon>Pseudomonadati</taxon>
        <taxon>Bacteroidota</taxon>
        <taxon>Flavobacteriia</taxon>
        <taxon>Flavobacteriales</taxon>
        <taxon>Weeksellaceae</taxon>
        <taxon>Moheibacter</taxon>
    </lineage>
</organism>
<evidence type="ECO:0008006" key="3">
    <source>
        <dbReference type="Google" id="ProtNLM"/>
    </source>
</evidence>
<dbReference type="RefSeq" id="WP_354506299.1">
    <property type="nucleotide sequence ID" value="NZ_JBEPMO010000001.1"/>
</dbReference>
<evidence type="ECO:0000313" key="1">
    <source>
        <dbReference type="EMBL" id="MET3730799.1"/>
    </source>
</evidence>
<name>A0ABV2LQE2_9FLAO</name>
<dbReference type="Proteomes" id="UP001549146">
    <property type="component" value="Unassembled WGS sequence"/>
</dbReference>
<reference evidence="1 2" key="1">
    <citation type="submission" date="2024-06" db="EMBL/GenBank/DDBJ databases">
        <title>Genomic Encyclopedia of Type Strains, Phase IV (KMG-IV): sequencing the most valuable type-strain genomes for metagenomic binning, comparative biology and taxonomic classification.</title>
        <authorList>
            <person name="Goeker M."/>
        </authorList>
    </citation>
    <scope>NUCLEOTIDE SEQUENCE [LARGE SCALE GENOMIC DNA]</scope>
    <source>
        <strain evidence="1 2">DSM 29388</strain>
    </source>
</reference>
<keyword evidence="2" id="KW-1185">Reference proteome</keyword>
<gene>
    <name evidence="1" type="ORF">ABID46_000351</name>
</gene>
<accession>A0ABV2LQE2</accession>
<proteinExistence type="predicted"/>